<sequence>MTLSAAPTIRSSFYKAYSSFVARSCCSRRALLDVSKRYQSTISELNPPPKPQVLPGQRDSLLVLLRPYFAKKHSLDQREDTFVSITELLNHPEFRHLDMGALQELADRDKKHNFIFQYDVDPGKDHWWVRAKRWNEPHLVPKPITSRHQFPVNVIFTTTLREWNSHISRIGIPKPRDEDIMLECKITGPTLDVQDRTTVYISLDLKKAISSGLKFHARKAVPDASPPSHIYTSGDEYGFIPPEYFAKVEIMEAKQTLLWGNPKPLEAPFALKSGDGFIKEGEKLSYMREVDHTYQNLAGAPVKAQVHGKTMDEARLAVI</sequence>
<dbReference type="PANTHER" id="PTHR12684">
    <property type="entry name" value="PUTATIVE PHOSPHOTRANSFERASE"/>
    <property type="match status" value="1"/>
</dbReference>
<organism evidence="1 2">
    <name type="scientific">Psilocybe cf. subviscida</name>
    <dbReference type="NCBI Taxonomy" id="2480587"/>
    <lineage>
        <taxon>Eukaryota</taxon>
        <taxon>Fungi</taxon>
        <taxon>Dikarya</taxon>
        <taxon>Basidiomycota</taxon>
        <taxon>Agaricomycotina</taxon>
        <taxon>Agaricomycetes</taxon>
        <taxon>Agaricomycetidae</taxon>
        <taxon>Agaricales</taxon>
        <taxon>Agaricineae</taxon>
        <taxon>Strophariaceae</taxon>
        <taxon>Psilocybe</taxon>
    </lineage>
</organism>
<dbReference type="OrthoDB" id="419694at2759"/>
<evidence type="ECO:0000313" key="1">
    <source>
        <dbReference type="EMBL" id="KAF5316692.1"/>
    </source>
</evidence>
<comment type="caution">
    <text evidence="1">The sequence shown here is derived from an EMBL/GenBank/DDBJ whole genome shotgun (WGS) entry which is preliminary data.</text>
</comment>
<reference evidence="1 2" key="1">
    <citation type="journal article" date="2020" name="ISME J.">
        <title>Uncovering the hidden diversity of litter-decomposition mechanisms in mushroom-forming fungi.</title>
        <authorList>
            <person name="Floudas D."/>
            <person name="Bentzer J."/>
            <person name="Ahren D."/>
            <person name="Johansson T."/>
            <person name="Persson P."/>
            <person name="Tunlid A."/>
        </authorList>
    </citation>
    <scope>NUCLEOTIDE SEQUENCE [LARGE SCALE GENOMIC DNA]</scope>
    <source>
        <strain evidence="1 2">CBS 101986</strain>
    </source>
</reference>
<protein>
    <submittedName>
        <fullName evidence="1">Uncharacterized protein</fullName>
    </submittedName>
</protein>
<dbReference type="AlphaFoldDB" id="A0A8H5EYA1"/>
<accession>A0A8H5EYA1</accession>
<dbReference type="SUPFAM" id="SSF56399">
    <property type="entry name" value="ADP-ribosylation"/>
    <property type="match status" value="1"/>
</dbReference>
<dbReference type="GO" id="GO:0000215">
    <property type="term" value="F:tRNA 2'-phosphotransferase activity"/>
    <property type="evidence" value="ECO:0007669"/>
    <property type="project" value="TreeGrafter"/>
</dbReference>
<dbReference type="GO" id="GO:0006388">
    <property type="term" value="P:tRNA splicing, via endonucleolytic cleavage and ligation"/>
    <property type="evidence" value="ECO:0007669"/>
    <property type="project" value="TreeGrafter"/>
</dbReference>
<name>A0A8H5EYA1_9AGAR</name>
<dbReference type="Proteomes" id="UP000567179">
    <property type="component" value="Unassembled WGS sequence"/>
</dbReference>
<proteinExistence type="predicted"/>
<dbReference type="InterPro" id="IPR002745">
    <property type="entry name" value="Ptrans_KptA/Tpt1"/>
</dbReference>
<dbReference type="Pfam" id="PF01885">
    <property type="entry name" value="PTS_2-RNA"/>
    <property type="match status" value="1"/>
</dbReference>
<dbReference type="PANTHER" id="PTHR12684:SF2">
    <property type="entry name" value="TRNA 2'-PHOSPHOTRANSFERASE 1"/>
    <property type="match status" value="1"/>
</dbReference>
<keyword evidence="2" id="KW-1185">Reference proteome</keyword>
<dbReference type="EMBL" id="JAACJJ010000042">
    <property type="protein sequence ID" value="KAF5316692.1"/>
    <property type="molecule type" value="Genomic_DNA"/>
</dbReference>
<gene>
    <name evidence="1" type="ORF">D9619_006503</name>
</gene>
<evidence type="ECO:0000313" key="2">
    <source>
        <dbReference type="Proteomes" id="UP000567179"/>
    </source>
</evidence>